<dbReference type="RefSeq" id="XP_052742420.1">
    <property type="nucleotide sequence ID" value="XM_052886460.1"/>
</dbReference>
<keyword evidence="2" id="KW-0521">NADP</keyword>
<keyword evidence="3" id="KW-0560">Oxidoreductase</keyword>
<dbReference type="PRINTS" id="PR00081">
    <property type="entry name" value="GDHRDH"/>
</dbReference>
<gene>
    <name evidence="6" type="primary">LOC112049410</name>
</gene>
<protein>
    <submittedName>
        <fullName evidence="6">Carbonyl reductase [NADPH] 3-like isoform X1</fullName>
    </submittedName>
</protein>
<dbReference type="GeneID" id="112049410"/>
<keyword evidence="5" id="KW-1185">Reference proteome</keyword>
<evidence type="ECO:0000313" key="5">
    <source>
        <dbReference type="Proteomes" id="UP001652582"/>
    </source>
</evidence>
<accession>A0ABM3LTN4</accession>
<reference evidence="6" key="1">
    <citation type="submission" date="2025-08" db="UniProtKB">
        <authorList>
            <consortium name="RefSeq"/>
        </authorList>
    </citation>
    <scope>IDENTIFICATION</scope>
</reference>
<dbReference type="SUPFAM" id="SSF51735">
    <property type="entry name" value="NAD(P)-binding Rossmann-fold domains"/>
    <property type="match status" value="1"/>
</dbReference>
<dbReference type="InterPro" id="IPR036291">
    <property type="entry name" value="NAD(P)-bd_dom_sf"/>
</dbReference>
<evidence type="ECO:0000256" key="4">
    <source>
        <dbReference type="RuleBase" id="RU000363"/>
    </source>
</evidence>
<dbReference type="PANTHER" id="PTHR43963">
    <property type="entry name" value="CARBONYL REDUCTASE 1-RELATED"/>
    <property type="match status" value="1"/>
</dbReference>
<comment type="similarity">
    <text evidence="1 4">Belongs to the short-chain dehydrogenases/reductases (SDR) family.</text>
</comment>
<dbReference type="PANTHER" id="PTHR43963:SF6">
    <property type="entry name" value="CHAIN DEHYDROGENASE FAMILY PROTEIN, PUTATIVE (AFU_ORTHOLOGUE AFUA_3G15350)-RELATED"/>
    <property type="match status" value="1"/>
</dbReference>
<dbReference type="Gene3D" id="3.40.50.720">
    <property type="entry name" value="NAD(P)-binding Rossmann-like Domain"/>
    <property type="match status" value="1"/>
</dbReference>
<sequence length="328" mass="37239">MADKVAVVTGSNKGIGFGIVRALCKRGIGNVYLTARNVQRGKEAIAILSKEGYKPLFYQLDVTDEQSVKSFAEHLKQNHAGLDILINNAAIATANFTETTYEDSVQVLNANYYSILTIQKYIFPLLKNNARVVNISSNCGHITNLKNTYWINRLTKDDINQEDIDAFVVWFLNSVKDGTLKEEDFQEMPLLAYRISKIAVCALTRLQQKEVERDISVNSLHPGFVKTDMVKTVGDLTIDEASDAPVYLALNIDQSVKGKYFWFDKTEKDWADTNAQNLYCPYALLKRYLEESKENLQRIKKSKGSRKLISIKLTKRQNAHQLSCQHDR</sequence>
<name>A0ABM3LTN4_BICAN</name>
<evidence type="ECO:0000256" key="3">
    <source>
        <dbReference type="ARBA" id="ARBA00023002"/>
    </source>
</evidence>
<dbReference type="PRINTS" id="PR00080">
    <property type="entry name" value="SDRFAMILY"/>
</dbReference>
<dbReference type="Proteomes" id="UP001652582">
    <property type="component" value="Chromosome 17"/>
</dbReference>
<evidence type="ECO:0000256" key="2">
    <source>
        <dbReference type="ARBA" id="ARBA00022857"/>
    </source>
</evidence>
<dbReference type="InterPro" id="IPR002347">
    <property type="entry name" value="SDR_fam"/>
</dbReference>
<evidence type="ECO:0000256" key="1">
    <source>
        <dbReference type="ARBA" id="ARBA00006484"/>
    </source>
</evidence>
<organism evidence="5 6">
    <name type="scientific">Bicyclus anynana</name>
    <name type="common">Squinting bush brown butterfly</name>
    <dbReference type="NCBI Taxonomy" id="110368"/>
    <lineage>
        <taxon>Eukaryota</taxon>
        <taxon>Metazoa</taxon>
        <taxon>Ecdysozoa</taxon>
        <taxon>Arthropoda</taxon>
        <taxon>Hexapoda</taxon>
        <taxon>Insecta</taxon>
        <taxon>Pterygota</taxon>
        <taxon>Neoptera</taxon>
        <taxon>Endopterygota</taxon>
        <taxon>Lepidoptera</taxon>
        <taxon>Glossata</taxon>
        <taxon>Ditrysia</taxon>
        <taxon>Papilionoidea</taxon>
        <taxon>Nymphalidae</taxon>
        <taxon>Satyrinae</taxon>
        <taxon>Satyrini</taxon>
        <taxon>Mycalesina</taxon>
        <taxon>Bicyclus</taxon>
    </lineage>
</organism>
<evidence type="ECO:0000313" key="6">
    <source>
        <dbReference type="RefSeq" id="XP_052742420.1"/>
    </source>
</evidence>
<proteinExistence type="inferred from homology"/>
<dbReference type="Pfam" id="PF00106">
    <property type="entry name" value="adh_short"/>
    <property type="match status" value="2"/>
</dbReference>